<organism evidence="3 4">
    <name type="scientific">Cordyceps javanica</name>
    <dbReference type="NCBI Taxonomy" id="43265"/>
    <lineage>
        <taxon>Eukaryota</taxon>
        <taxon>Fungi</taxon>
        <taxon>Dikarya</taxon>
        <taxon>Ascomycota</taxon>
        <taxon>Pezizomycotina</taxon>
        <taxon>Sordariomycetes</taxon>
        <taxon>Hypocreomycetidae</taxon>
        <taxon>Hypocreales</taxon>
        <taxon>Cordycipitaceae</taxon>
        <taxon>Cordyceps</taxon>
    </lineage>
</organism>
<dbReference type="Proteomes" id="UP000315783">
    <property type="component" value="Unassembled WGS sequence"/>
</dbReference>
<dbReference type="PANTHER" id="PTHR35895">
    <property type="entry name" value="CHROMOSOME 16, WHOLE GENOME SHOTGUN SEQUENCE"/>
    <property type="match status" value="1"/>
</dbReference>
<protein>
    <recommendedName>
        <fullName evidence="5">Pre-rRNA processing protein</fullName>
    </recommendedName>
</protein>
<accession>A0A545W3B4</accession>
<dbReference type="EMBL" id="SPUK01000005">
    <property type="protein sequence ID" value="TQV97236.1"/>
    <property type="molecule type" value="Genomic_DNA"/>
</dbReference>
<dbReference type="InterPro" id="IPR046368">
    <property type="entry name" value="Tag1"/>
</dbReference>
<keyword evidence="2" id="KW-0812">Transmembrane</keyword>
<dbReference type="STRING" id="43265.A0A545W3B4"/>
<reference evidence="3 4" key="1">
    <citation type="journal article" date="2019" name="Appl. Microbiol. Biotechnol.">
        <title>Genome sequence of Isaria javanica and comparative genome analysis insights into family S53 peptidase evolution in fungal entomopathogens.</title>
        <authorList>
            <person name="Lin R."/>
            <person name="Zhang X."/>
            <person name="Xin B."/>
            <person name="Zou M."/>
            <person name="Gao Y."/>
            <person name="Qin F."/>
            <person name="Hu Q."/>
            <person name="Xie B."/>
            <person name="Cheng X."/>
        </authorList>
    </citation>
    <scope>NUCLEOTIDE SEQUENCE [LARGE SCALE GENOMIC DNA]</scope>
    <source>
        <strain evidence="3 4">IJ1G</strain>
    </source>
</reference>
<comment type="caution">
    <text evidence="3">The sequence shown here is derived from an EMBL/GenBank/DDBJ whole genome shotgun (WGS) entry which is preliminary data.</text>
</comment>
<feature type="region of interest" description="Disordered" evidence="1">
    <location>
        <begin position="1"/>
        <end position="48"/>
    </location>
</feature>
<sequence length="437" mass="47265">MTEHTTPEPTRPVASGGLGDGDGGASHTRRSSDASSDDHITKQPTKSSQISITKTVKDARINSIKSFKNNWKWWLLGLVVFLAILLPIVFKVILPAIVQLIVNQQPLPVLGGSFLFQTPDSMLVNLNSSFKSPLPASLKPFSLQLYNRDAPTFTPWLSMDIPKLKVSGNTQIRVVNQVQRITDGDEFVKWFGRFADQEYVDLDVRADTATINLGILESKPVLDKTITFRGLNLHQGIRLEHAQLVLPPADGVNLKGMLTIPNHSPISFGIGDYTLDVFAGGVNIGHITIVDTVLNPGNNLQPLTGFVDLKVLVANLGAILKSQASSLADGMLEVTVTGRECYINGQRSTLIERVLNNRTLVIHASVATILGDIVGGVLAPQADIGHGTNQGSSLINAISTVFSNETLMGNIAGRWTKTRKRSQASAAEQILRLGGYI</sequence>
<evidence type="ECO:0000256" key="1">
    <source>
        <dbReference type="SAM" id="MobiDB-lite"/>
    </source>
</evidence>
<name>A0A545W3B4_9HYPO</name>
<dbReference type="GO" id="GO:0000329">
    <property type="term" value="C:fungal-type vacuole membrane"/>
    <property type="evidence" value="ECO:0007669"/>
    <property type="project" value="InterPro"/>
</dbReference>
<gene>
    <name evidence="3" type="ORF">IF1G_04476</name>
</gene>
<feature type="transmembrane region" description="Helical" evidence="2">
    <location>
        <begin position="73"/>
        <end position="98"/>
    </location>
</feature>
<dbReference type="PANTHER" id="PTHR35895:SF2">
    <property type="match status" value="1"/>
</dbReference>
<keyword evidence="2" id="KW-1133">Transmembrane helix</keyword>
<keyword evidence="4" id="KW-1185">Reference proteome</keyword>
<dbReference type="InterPro" id="IPR022185">
    <property type="entry name" value="DUF3712"/>
</dbReference>
<evidence type="ECO:0008006" key="5">
    <source>
        <dbReference type="Google" id="ProtNLM"/>
    </source>
</evidence>
<dbReference type="Pfam" id="PF12505">
    <property type="entry name" value="DUF3712"/>
    <property type="match status" value="1"/>
</dbReference>
<evidence type="ECO:0000313" key="4">
    <source>
        <dbReference type="Proteomes" id="UP000315783"/>
    </source>
</evidence>
<dbReference type="AlphaFoldDB" id="A0A545W3B4"/>
<evidence type="ECO:0000256" key="2">
    <source>
        <dbReference type="SAM" id="Phobius"/>
    </source>
</evidence>
<keyword evidence="2" id="KW-0472">Membrane</keyword>
<dbReference type="OrthoDB" id="10039566at2759"/>
<feature type="compositionally biased region" description="Basic and acidic residues" evidence="1">
    <location>
        <begin position="30"/>
        <end position="41"/>
    </location>
</feature>
<proteinExistence type="predicted"/>
<evidence type="ECO:0000313" key="3">
    <source>
        <dbReference type="EMBL" id="TQV97236.1"/>
    </source>
</evidence>